<dbReference type="InterPro" id="IPR051057">
    <property type="entry name" value="PI-PLC_domain"/>
</dbReference>
<gene>
    <name evidence="3" type="ORF">MPDQ_005112</name>
</gene>
<dbReference type="PANTHER" id="PTHR13593">
    <property type="match status" value="1"/>
</dbReference>
<dbReference type="Pfam" id="PF00388">
    <property type="entry name" value="PI-PLC-X"/>
    <property type="match status" value="1"/>
</dbReference>
<reference evidence="3 4" key="1">
    <citation type="submission" date="2019-06" db="EMBL/GenBank/DDBJ databases">
        <title>Wine fermentation using esterase from Monascus purpureus.</title>
        <authorList>
            <person name="Geng C."/>
            <person name="Zhang Y."/>
        </authorList>
    </citation>
    <scope>NUCLEOTIDE SEQUENCE [LARGE SCALE GENOMIC DNA]</scope>
    <source>
        <strain evidence="3">HQ1</strain>
    </source>
</reference>
<dbReference type="PANTHER" id="PTHR13593:SF116">
    <property type="entry name" value="PLC-LIKE PHOSPHODIESTERASE"/>
    <property type="match status" value="1"/>
</dbReference>
<feature type="chain" id="PRO_5021249883" description="Phosphatidylinositol-specific phospholipase C X domain-containing protein" evidence="1">
    <location>
        <begin position="21"/>
        <end position="375"/>
    </location>
</feature>
<dbReference type="Gene3D" id="3.20.20.190">
    <property type="entry name" value="Phosphatidylinositol (PI) phosphodiesterase"/>
    <property type="match status" value="1"/>
</dbReference>
<accession>A0A507QIG9</accession>
<feature type="signal peptide" evidence="1">
    <location>
        <begin position="1"/>
        <end position="20"/>
    </location>
</feature>
<evidence type="ECO:0000259" key="2">
    <source>
        <dbReference type="SMART" id="SM00148"/>
    </source>
</evidence>
<comment type="caution">
    <text evidence="3">The sequence shown here is derived from an EMBL/GenBank/DDBJ whole genome shotgun (WGS) entry which is preliminary data.</text>
</comment>
<keyword evidence="4" id="KW-1185">Reference proteome</keyword>
<dbReference type="EMBL" id="VIFY01000347">
    <property type="protein sequence ID" value="TQB67613.1"/>
    <property type="molecule type" value="Genomic_DNA"/>
</dbReference>
<dbReference type="STRING" id="5098.A0A507QIG9"/>
<sequence>MHWLFSRLAVSSAAATSSLADLALQKVLHDASPVFGQYSPSSAPKANWMKNYPDSTPIVHMNLPGTHDSATWNYSQATQDALRAVTELNGSPLYDSVVYRCQTLSFTDMLNRGIRVFDLRFALDPTNSSLVFYHGAALQSETATVEDVLFVFYRWLTDHPAEALFLSFQHERPPFSALAQRKTYDLFTSAHAKQYILQTQNRLGTLGDARGKITLFRRFDLDALPDSYTEALPGIHFSPRKWTVNSPNIELVYNPTENSIAYIEDFYETSAGQGTSAALNIQWKYNATTAHLTKAATQAPDSLFWTFASSEYNANIPPDFPRIMALGNGTKLTPKGGVNHQLASFLKQQKGKRMGIVMLDFFDEPDDLVDTILSL</sequence>
<evidence type="ECO:0000313" key="4">
    <source>
        <dbReference type="Proteomes" id="UP000319663"/>
    </source>
</evidence>
<name>A0A507QIG9_MONPU</name>
<evidence type="ECO:0000313" key="3">
    <source>
        <dbReference type="EMBL" id="TQB67613.1"/>
    </source>
</evidence>
<evidence type="ECO:0000256" key="1">
    <source>
        <dbReference type="SAM" id="SignalP"/>
    </source>
</evidence>
<dbReference type="CDD" id="cd08586">
    <property type="entry name" value="PI-PLCc_BcPLC_like"/>
    <property type="match status" value="1"/>
</dbReference>
<proteinExistence type="predicted"/>
<protein>
    <recommendedName>
        <fullName evidence="2">Phosphatidylinositol-specific phospholipase C X domain-containing protein</fullName>
    </recommendedName>
</protein>
<dbReference type="InterPro" id="IPR000909">
    <property type="entry name" value="PLipase_C_PInositol-sp_X_dom"/>
</dbReference>
<organism evidence="3 4">
    <name type="scientific">Monascus purpureus</name>
    <name type="common">Red mold</name>
    <name type="synonym">Monascus anka</name>
    <dbReference type="NCBI Taxonomy" id="5098"/>
    <lineage>
        <taxon>Eukaryota</taxon>
        <taxon>Fungi</taxon>
        <taxon>Dikarya</taxon>
        <taxon>Ascomycota</taxon>
        <taxon>Pezizomycotina</taxon>
        <taxon>Eurotiomycetes</taxon>
        <taxon>Eurotiomycetidae</taxon>
        <taxon>Eurotiales</taxon>
        <taxon>Aspergillaceae</taxon>
        <taxon>Monascus</taxon>
    </lineage>
</organism>
<feature type="domain" description="Phosphatidylinositol-specific phospholipase C X" evidence="2">
    <location>
        <begin position="54"/>
        <end position="218"/>
    </location>
</feature>
<dbReference type="AlphaFoldDB" id="A0A507QIG9"/>
<dbReference type="GO" id="GO:0006629">
    <property type="term" value="P:lipid metabolic process"/>
    <property type="evidence" value="ECO:0007669"/>
    <property type="project" value="InterPro"/>
</dbReference>
<dbReference type="SUPFAM" id="SSF51695">
    <property type="entry name" value="PLC-like phosphodiesterases"/>
    <property type="match status" value="1"/>
</dbReference>
<dbReference type="SMART" id="SM00148">
    <property type="entry name" value="PLCXc"/>
    <property type="match status" value="1"/>
</dbReference>
<dbReference type="GO" id="GO:0008081">
    <property type="term" value="F:phosphoric diester hydrolase activity"/>
    <property type="evidence" value="ECO:0007669"/>
    <property type="project" value="InterPro"/>
</dbReference>
<keyword evidence="1" id="KW-0732">Signal</keyword>
<dbReference type="PROSITE" id="PS50007">
    <property type="entry name" value="PIPLC_X_DOMAIN"/>
    <property type="match status" value="1"/>
</dbReference>
<dbReference type="InterPro" id="IPR017946">
    <property type="entry name" value="PLC-like_Pdiesterase_TIM-brl"/>
</dbReference>
<dbReference type="Proteomes" id="UP000319663">
    <property type="component" value="Unassembled WGS sequence"/>
</dbReference>